<dbReference type="PATRIC" id="fig|2702.101.peg.652"/>
<dbReference type="AlphaFoldDB" id="A0A135Z6P8"/>
<sequence length="41" mass="4464">MGGGIVARSKCEYLVTVQQGLVQSVKVALDFEYSRKAFITA</sequence>
<reference evidence="1 2" key="1">
    <citation type="submission" date="2016-02" db="EMBL/GenBank/DDBJ databases">
        <authorList>
            <person name="Wen L."/>
            <person name="He K."/>
            <person name="Yang H."/>
        </authorList>
    </citation>
    <scope>NUCLEOTIDE SEQUENCE [LARGE SCALE GENOMIC DNA]</scope>
    <source>
        <strain evidence="1 2">CMW7778B</strain>
    </source>
</reference>
<evidence type="ECO:0000313" key="1">
    <source>
        <dbReference type="EMBL" id="KXI17316.1"/>
    </source>
</evidence>
<gene>
    <name evidence="1" type="ORF">HMPREF3230_00670</name>
</gene>
<organism evidence="1 2">
    <name type="scientific">Gardnerella vaginalis</name>
    <dbReference type="NCBI Taxonomy" id="2702"/>
    <lineage>
        <taxon>Bacteria</taxon>
        <taxon>Bacillati</taxon>
        <taxon>Actinomycetota</taxon>
        <taxon>Actinomycetes</taxon>
        <taxon>Bifidobacteriales</taxon>
        <taxon>Bifidobacteriaceae</taxon>
        <taxon>Gardnerella</taxon>
    </lineage>
</organism>
<accession>A0A135Z6P8</accession>
<dbReference type="EMBL" id="LSRC01000026">
    <property type="protein sequence ID" value="KXI17316.1"/>
    <property type="molecule type" value="Genomic_DNA"/>
</dbReference>
<dbReference type="Proteomes" id="UP000070505">
    <property type="component" value="Unassembled WGS sequence"/>
</dbReference>
<comment type="caution">
    <text evidence="1">The sequence shown here is derived from an EMBL/GenBank/DDBJ whole genome shotgun (WGS) entry which is preliminary data.</text>
</comment>
<evidence type="ECO:0000313" key="2">
    <source>
        <dbReference type="Proteomes" id="UP000070505"/>
    </source>
</evidence>
<proteinExistence type="predicted"/>
<name>A0A135Z6P8_GARVA</name>
<protein>
    <submittedName>
        <fullName evidence="1">Uncharacterized protein</fullName>
    </submittedName>
</protein>